<dbReference type="InterPro" id="IPR025943">
    <property type="entry name" value="Sigma_54_int_dom_ATP-bd_2"/>
</dbReference>
<evidence type="ECO:0000256" key="5">
    <source>
        <dbReference type="PROSITE-ProRule" id="PRU00169"/>
    </source>
</evidence>
<dbReference type="InterPro" id="IPR002078">
    <property type="entry name" value="Sigma_54_int"/>
</dbReference>
<keyword evidence="4" id="KW-0804">Transcription</keyword>
<dbReference type="Pfam" id="PF02954">
    <property type="entry name" value="HTH_8"/>
    <property type="match status" value="1"/>
</dbReference>
<evidence type="ECO:0000256" key="2">
    <source>
        <dbReference type="ARBA" id="ARBA00022840"/>
    </source>
</evidence>
<dbReference type="RefSeq" id="WP_216800040.1">
    <property type="nucleotide sequence ID" value="NZ_CP076723.1"/>
</dbReference>
<dbReference type="CDD" id="cd00156">
    <property type="entry name" value="REC"/>
    <property type="match status" value="1"/>
</dbReference>
<keyword evidence="1" id="KW-0547">Nucleotide-binding</keyword>
<dbReference type="CDD" id="cd00009">
    <property type="entry name" value="AAA"/>
    <property type="match status" value="1"/>
</dbReference>
<keyword evidence="2" id="KW-0067">ATP-binding</keyword>
<keyword evidence="3" id="KW-0805">Transcription regulation</keyword>
<evidence type="ECO:0000259" key="6">
    <source>
        <dbReference type="PROSITE" id="PS50045"/>
    </source>
</evidence>
<dbReference type="EMBL" id="CP076723">
    <property type="protein sequence ID" value="QWV93315.1"/>
    <property type="molecule type" value="Genomic_DNA"/>
</dbReference>
<dbReference type="PROSITE" id="PS00675">
    <property type="entry name" value="SIGMA54_INTERACT_1"/>
    <property type="match status" value="1"/>
</dbReference>
<reference evidence="8 9" key="1">
    <citation type="submission" date="2021-06" db="EMBL/GenBank/DDBJ databases">
        <title>Gemonas diversity in paddy soil.</title>
        <authorList>
            <person name="Liu G."/>
        </authorList>
    </citation>
    <scope>NUCLEOTIDE SEQUENCE [LARGE SCALE GENOMIC DNA]</scope>
    <source>
        <strain evidence="8 9">RG10</strain>
    </source>
</reference>
<accession>A0ABX8JCR2</accession>
<feature type="domain" description="Response regulatory" evidence="7">
    <location>
        <begin position="10"/>
        <end position="126"/>
    </location>
</feature>
<dbReference type="PROSITE" id="PS00676">
    <property type="entry name" value="SIGMA54_INTERACT_2"/>
    <property type="match status" value="1"/>
</dbReference>
<dbReference type="InterPro" id="IPR003593">
    <property type="entry name" value="AAA+_ATPase"/>
</dbReference>
<evidence type="ECO:0000313" key="8">
    <source>
        <dbReference type="EMBL" id="QWV93315.1"/>
    </source>
</evidence>
<sequence length="468" mass="51486">MDSDLYPSFRVLLVDDEPAWLRSLSLALESSAGITNVETCSDSRQVLELMAQQDFGLVLLDLTMPHVSGEELLTQIGERYPAVAVIVVSGLNQVGKVVTCMKLGAHDYYVKTDDEERIVCGVVRAIKHLELQREHKEMTQRFVSCELKHPEAFSAICTADRAMQAMFAYIEAVAKSPLPLLITGESGSGKELLAQATHRLSGCKGEMVAVNVAGLDDTVFADTLFGHLRGAFTGAEAVRRGMIEAAANGTLFLDEIGDLSIASQVKLLRLLQEGEYFPLGSDQPKRLKARVVVATHQNLEAKVAEGTFRRDLFYRLRAHHVEVPPLRERKGDIPYLLDLFLEEAAATLSKKKPTPPPGLVQLLSTYGFPGNVREFKAMVFDAVSTHKERMLSMESFVKSINASGGTVAERVPDQNPFASFEPLPTFANAAEYLLEEAMSRAGGNQTLAARLLGISQPSLWKRLKLTRR</sequence>
<dbReference type="InterPro" id="IPR001789">
    <property type="entry name" value="Sig_transdc_resp-reg_receiver"/>
</dbReference>
<evidence type="ECO:0000313" key="9">
    <source>
        <dbReference type="Proteomes" id="UP000683557"/>
    </source>
</evidence>
<dbReference type="PROSITE" id="PS50045">
    <property type="entry name" value="SIGMA54_INTERACT_4"/>
    <property type="match status" value="1"/>
</dbReference>
<organism evidence="8 9">
    <name type="scientific">Geomonas oryzisoli</name>
    <dbReference type="NCBI Taxonomy" id="2847992"/>
    <lineage>
        <taxon>Bacteria</taxon>
        <taxon>Pseudomonadati</taxon>
        <taxon>Thermodesulfobacteriota</taxon>
        <taxon>Desulfuromonadia</taxon>
        <taxon>Geobacterales</taxon>
        <taxon>Geobacteraceae</taxon>
        <taxon>Geomonas</taxon>
    </lineage>
</organism>
<dbReference type="Pfam" id="PF00158">
    <property type="entry name" value="Sigma54_activat"/>
    <property type="match status" value="1"/>
</dbReference>
<evidence type="ECO:0000256" key="4">
    <source>
        <dbReference type="ARBA" id="ARBA00023163"/>
    </source>
</evidence>
<dbReference type="SMART" id="SM00382">
    <property type="entry name" value="AAA"/>
    <property type="match status" value="1"/>
</dbReference>
<dbReference type="Pfam" id="PF25601">
    <property type="entry name" value="AAA_lid_14"/>
    <property type="match status" value="1"/>
</dbReference>
<dbReference type="InterPro" id="IPR002197">
    <property type="entry name" value="HTH_Fis"/>
</dbReference>
<keyword evidence="9" id="KW-1185">Reference proteome</keyword>
<evidence type="ECO:0000256" key="3">
    <source>
        <dbReference type="ARBA" id="ARBA00023015"/>
    </source>
</evidence>
<dbReference type="Pfam" id="PF00072">
    <property type="entry name" value="Response_reg"/>
    <property type="match status" value="1"/>
</dbReference>
<dbReference type="PANTHER" id="PTHR32071:SF13">
    <property type="entry name" value="RESPONSE REGULATOR HSFA"/>
    <property type="match status" value="1"/>
</dbReference>
<gene>
    <name evidence="8" type="ORF">KP004_19455</name>
</gene>
<feature type="modified residue" description="4-aspartylphosphate" evidence="5">
    <location>
        <position position="61"/>
    </location>
</feature>
<name>A0ABX8JCR2_9BACT</name>
<dbReference type="Proteomes" id="UP000683557">
    <property type="component" value="Chromosome"/>
</dbReference>
<dbReference type="PROSITE" id="PS50110">
    <property type="entry name" value="RESPONSE_REGULATORY"/>
    <property type="match status" value="1"/>
</dbReference>
<dbReference type="InterPro" id="IPR025662">
    <property type="entry name" value="Sigma_54_int_dom_ATP-bd_1"/>
</dbReference>
<protein>
    <submittedName>
        <fullName evidence="8">Sigma-54 dependent transcriptional regulator</fullName>
    </submittedName>
</protein>
<dbReference type="PANTHER" id="PTHR32071">
    <property type="entry name" value="TRANSCRIPTIONAL REGULATORY PROTEIN"/>
    <property type="match status" value="1"/>
</dbReference>
<proteinExistence type="predicted"/>
<dbReference type="SMART" id="SM00448">
    <property type="entry name" value="REC"/>
    <property type="match status" value="1"/>
</dbReference>
<evidence type="ECO:0000259" key="7">
    <source>
        <dbReference type="PROSITE" id="PS50110"/>
    </source>
</evidence>
<keyword evidence="5" id="KW-0597">Phosphoprotein</keyword>
<feature type="domain" description="Sigma-54 factor interaction" evidence="6">
    <location>
        <begin position="156"/>
        <end position="384"/>
    </location>
</feature>
<dbReference type="InterPro" id="IPR058031">
    <property type="entry name" value="AAA_lid_NorR"/>
</dbReference>
<evidence type="ECO:0000256" key="1">
    <source>
        <dbReference type="ARBA" id="ARBA00022741"/>
    </source>
</evidence>